<dbReference type="InterPro" id="IPR034964">
    <property type="entry name" value="LS"/>
</dbReference>
<feature type="region of interest" description="Disordered" evidence="8">
    <location>
        <begin position="1"/>
        <end position="22"/>
    </location>
</feature>
<keyword evidence="4 7" id="KW-0686">Riboflavin biosynthesis</keyword>
<evidence type="ECO:0000313" key="10">
    <source>
        <dbReference type="Proteomes" id="UP000836402"/>
    </source>
</evidence>
<evidence type="ECO:0000256" key="8">
    <source>
        <dbReference type="SAM" id="MobiDB-lite"/>
    </source>
</evidence>
<proteinExistence type="inferred from homology"/>
<dbReference type="EC" id="2.5.1.78" evidence="3 7"/>
<comment type="caution">
    <text evidence="9">The sequence shown here is derived from an EMBL/GenBank/DDBJ whole genome shotgun (WGS) entry which is preliminary data.</text>
</comment>
<dbReference type="HAMAP" id="MF_00178">
    <property type="entry name" value="Lumazine_synth"/>
    <property type="match status" value="1"/>
</dbReference>
<dbReference type="PANTHER" id="PTHR21058">
    <property type="entry name" value="6,7-DIMETHYL-8-RIBITYLLUMAZINE SYNTHASE DMRL SYNTHASE LUMAZINE SYNTHASE"/>
    <property type="match status" value="1"/>
</dbReference>
<dbReference type="InterPro" id="IPR002180">
    <property type="entry name" value="LS/RS"/>
</dbReference>
<comment type="similarity">
    <text evidence="2 7">Belongs to the DMRL synthase family.</text>
</comment>
<comment type="catalytic activity">
    <reaction evidence="6 7">
        <text>(2S)-2-hydroxy-3-oxobutyl phosphate + 5-amino-6-(D-ribitylamino)uracil = 6,7-dimethyl-8-(1-D-ribityl)lumazine + phosphate + 2 H2O + H(+)</text>
        <dbReference type="Rhea" id="RHEA:26152"/>
        <dbReference type="ChEBI" id="CHEBI:15377"/>
        <dbReference type="ChEBI" id="CHEBI:15378"/>
        <dbReference type="ChEBI" id="CHEBI:15934"/>
        <dbReference type="ChEBI" id="CHEBI:43474"/>
        <dbReference type="ChEBI" id="CHEBI:58201"/>
        <dbReference type="ChEBI" id="CHEBI:58830"/>
        <dbReference type="EC" id="2.5.1.78"/>
    </reaction>
</comment>
<evidence type="ECO:0000256" key="3">
    <source>
        <dbReference type="ARBA" id="ARBA00012664"/>
    </source>
</evidence>
<evidence type="ECO:0000256" key="7">
    <source>
        <dbReference type="RuleBase" id="RU003795"/>
    </source>
</evidence>
<dbReference type="Proteomes" id="UP000836402">
    <property type="component" value="Unassembled WGS sequence"/>
</dbReference>
<evidence type="ECO:0000313" key="9">
    <source>
        <dbReference type="EMBL" id="CAD6905514.1"/>
    </source>
</evidence>
<dbReference type="NCBIfam" id="TIGR00114">
    <property type="entry name" value="lumazine-synth"/>
    <property type="match status" value="1"/>
</dbReference>
<dbReference type="Pfam" id="PF00885">
    <property type="entry name" value="DMRL_synthase"/>
    <property type="match status" value="2"/>
</dbReference>
<organism evidence="9 10">
    <name type="scientific">Tilletia caries</name>
    <name type="common">wheat bunt fungus</name>
    <dbReference type="NCBI Taxonomy" id="13290"/>
    <lineage>
        <taxon>Eukaryota</taxon>
        <taxon>Fungi</taxon>
        <taxon>Dikarya</taxon>
        <taxon>Basidiomycota</taxon>
        <taxon>Ustilaginomycotina</taxon>
        <taxon>Exobasidiomycetes</taxon>
        <taxon>Tilletiales</taxon>
        <taxon>Tilletiaceae</taxon>
        <taxon>Tilletia</taxon>
    </lineage>
</organism>
<evidence type="ECO:0000256" key="1">
    <source>
        <dbReference type="ARBA" id="ARBA00004917"/>
    </source>
</evidence>
<gene>
    <name evidence="9" type="ORF">JKIAZH3_G3666</name>
</gene>
<evidence type="ECO:0000256" key="2">
    <source>
        <dbReference type="ARBA" id="ARBA00007424"/>
    </source>
</evidence>
<dbReference type="CDD" id="cd09209">
    <property type="entry name" value="Lumazine_synthase-I"/>
    <property type="match status" value="1"/>
</dbReference>
<name>A0ABN7IM80_9BASI</name>
<keyword evidence="10" id="KW-1185">Reference proteome</keyword>
<comment type="function">
    <text evidence="7">Catalyzes the formation of 6,7-dimethyl-8-ribityllumazine by condensation of 5-amino-6-(D-ribitylamino)uracil with 3,4-dihydroxy-2-butanone 4-phosphate. This is the penultimate step in the biosynthesis of riboflavin.</text>
</comment>
<dbReference type="SUPFAM" id="SSF52121">
    <property type="entry name" value="Lumazine synthase"/>
    <property type="match status" value="1"/>
</dbReference>
<keyword evidence="5 7" id="KW-0808">Transferase</keyword>
<dbReference type="Gene3D" id="3.40.50.960">
    <property type="entry name" value="Lumazine/riboflavin synthase"/>
    <property type="match status" value="1"/>
</dbReference>
<dbReference type="InterPro" id="IPR036467">
    <property type="entry name" value="LS/RS_sf"/>
</dbReference>
<dbReference type="PANTHER" id="PTHR21058:SF0">
    <property type="entry name" value="6,7-DIMETHYL-8-RIBITYLLUMAZINE SYNTHASE"/>
    <property type="match status" value="1"/>
</dbReference>
<accession>A0ABN7IM80</accession>
<evidence type="ECO:0000256" key="6">
    <source>
        <dbReference type="ARBA" id="ARBA00048785"/>
    </source>
</evidence>
<evidence type="ECO:0000256" key="5">
    <source>
        <dbReference type="ARBA" id="ARBA00022679"/>
    </source>
</evidence>
<protein>
    <recommendedName>
        <fullName evidence="3 7">6,7-dimethyl-8-ribityllumazine synthase</fullName>
        <shortName evidence="7">DMRL synthase</shortName>
        <ecNumber evidence="3 7">2.5.1.78</ecNumber>
    </recommendedName>
</protein>
<dbReference type="EMBL" id="CAJHJG010000760">
    <property type="protein sequence ID" value="CAD6905514.1"/>
    <property type="molecule type" value="Genomic_DNA"/>
</dbReference>
<sequence length="224" mass="22857">MASSAAPAMTQPGSIKGPSLLPPTSFPNAGTLRIGIVHARWNKECIDPLVRGCIDSLTKAGVKQENIVVESVPGSWELPIGVSRLIAAGQTQASSTVSDLMSAASLLDAAPAPEASTTGQSSSTPATKPSAFSAVIGIGVLIKGSTMHFEYISDAACHGLMRVGLDTGIPVILGILTCLTEEQALLRSGIGEGGHNHGLDWGSAAVEMASKAALWAEGKMEQGA</sequence>
<reference evidence="9" key="1">
    <citation type="submission" date="2020-10" db="EMBL/GenBank/DDBJ databases">
        <authorList>
            <person name="Sedaghatjoo S."/>
        </authorList>
    </citation>
    <scope>NUCLEOTIDE SEQUENCE</scope>
    <source>
        <strain evidence="9">AZH3</strain>
    </source>
</reference>
<evidence type="ECO:0000256" key="4">
    <source>
        <dbReference type="ARBA" id="ARBA00022619"/>
    </source>
</evidence>
<comment type="pathway">
    <text evidence="1 7">Cofactor biosynthesis; riboflavin biosynthesis; riboflavin from 2-hydroxy-3-oxobutyl phosphate and 5-amino-6-(D-ribitylamino)uracil: step 1/2.</text>
</comment>